<comment type="caution">
    <text evidence="1">The sequence shown here is derived from an EMBL/GenBank/DDBJ whole genome shotgun (WGS) entry which is preliminary data.</text>
</comment>
<organism evidence="1 2">
    <name type="scientific">Naganishia friedmannii</name>
    <dbReference type="NCBI Taxonomy" id="89922"/>
    <lineage>
        <taxon>Eukaryota</taxon>
        <taxon>Fungi</taxon>
        <taxon>Dikarya</taxon>
        <taxon>Basidiomycota</taxon>
        <taxon>Agaricomycotina</taxon>
        <taxon>Tremellomycetes</taxon>
        <taxon>Filobasidiales</taxon>
        <taxon>Filobasidiaceae</taxon>
        <taxon>Naganishia</taxon>
    </lineage>
</organism>
<protein>
    <submittedName>
        <fullName evidence="1">Uncharacterized protein</fullName>
    </submittedName>
</protein>
<dbReference type="Proteomes" id="UP001227268">
    <property type="component" value="Unassembled WGS sequence"/>
</dbReference>
<gene>
    <name evidence="1" type="ORF">QFC21_005530</name>
</gene>
<name>A0ACC2V9B2_9TREE</name>
<proteinExistence type="predicted"/>
<dbReference type="EMBL" id="JASBWT010000021">
    <property type="protein sequence ID" value="KAJ9095658.1"/>
    <property type="molecule type" value="Genomic_DNA"/>
</dbReference>
<sequence length="711" mass="79471">MRAENFVILRRKPVEGYDISFLITNFHGETMLKHKLVDFIIEFMQDVDKEISEMKLSLNARARIVAESYLSTTAKMLSETPRHNSTDASQLFQHFPNNMTPLPSHHHHHHAHFQPPPTRFSVSQFPNVQHTMINGQARPLQNQYPMYYINPATQFQVPQSAAIVGFPAPPPLAVQHANNTHFRGSYAFNPRFSDNGGAAGQRYENASTAPAAQPYAKVWSRPTFHQYPRRHRLNFTVPRQVQNDWPTYGIPSQFEPARPHIPRMPDMVARLVAACLASERAFASLAKFNVTCQAIHTISLPYLWRTVYWNWGASSEMRKRVVELGAWDVGYRGAKQWKGLRWDDKLQVAKGANHIHRSRWIPTKLAQTLKAGITYKIDATSASPASSVSGSSGNAATPEELEIYLCRGYKYGTRDVVALLDAIEPPSQDARQGDDGSPASSLSDVNNDNNDKECIKAREGFTRLVFLVDKTALHAAAVADEEEEGRWSSPTRETQLDQPVSASATATSVLRVRNYPWLRYIDLVICSAAEFNGDGDEKVLEVVLKEGLTALTSAVSDWYFDQEARPELVVKGVNLEQAKLCVEFVSEFIKEHQEFSCIVFKISSADILPSVFTTSTGSLGMDILQPMQTAYATLWSSPSLPARSIGSTHITSLAVLDQPDDMPPHISVEASVGVDGDIGAVKVEITEDGHVVWRDRTFCYLLASRMRSLWS</sequence>
<evidence type="ECO:0000313" key="1">
    <source>
        <dbReference type="EMBL" id="KAJ9095658.1"/>
    </source>
</evidence>
<evidence type="ECO:0000313" key="2">
    <source>
        <dbReference type="Proteomes" id="UP001227268"/>
    </source>
</evidence>
<keyword evidence="2" id="KW-1185">Reference proteome</keyword>
<reference evidence="1" key="1">
    <citation type="submission" date="2023-04" db="EMBL/GenBank/DDBJ databases">
        <title>Draft Genome sequencing of Naganishia species isolated from polar environments using Oxford Nanopore Technology.</title>
        <authorList>
            <person name="Leo P."/>
            <person name="Venkateswaran K."/>
        </authorList>
    </citation>
    <scope>NUCLEOTIDE SEQUENCE</scope>
    <source>
        <strain evidence="1">MNA-CCFEE 5423</strain>
    </source>
</reference>
<accession>A0ACC2V9B2</accession>